<dbReference type="InterPro" id="IPR050523">
    <property type="entry name" value="AKR_Detox_Biosynth"/>
</dbReference>
<dbReference type="InterPro" id="IPR036812">
    <property type="entry name" value="NAD(P)_OxRdtase_dom_sf"/>
</dbReference>
<comment type="caution">
    <text evidence="3">The sequence shown here is derived from an EMBL/GenBank/DDBJ whole genome shotgun (WGS) entry which is preliminary data.</text>
</comment>
<dbReference type="RefSeq" id="WP_051588319.1">
    <property type="nucleotide sequence ID" value="NZ_JFKE01000005.1"/>
</dbReference>
<dbReference type="EMBL" id="JFKE01000005">
    <property type="protein sequence ID" value="KAJ54972.1"/>
    <property type="molecule type" value="Genomic_DNA"/>
</dbReference>
<sequence length="329" mass="35256">MTPFLSPDIPRIGLGCWAIGGPFFEGDTPLGYGAISQADARATIDAAYDAGIRIFDTAAIYGCGASEERLGAALKGRDDALIVTKLGFHFDAEAKQVLGVEASPDGLRRALEASLKRLQRDRVDMVLLHLNAMPVDEAAMVFDTFDALRDEGKLAAYGWSTDFPDSVSAMAPRDGFQAIQHAMNVFVDVPTITARGAEHGLAAFIRSPLAMGMLSGKYATGQALADDDIRANTFDWIAYFKDGKPLPEFVQAVDALRELLSTGGRSPAQGALCWLLAKAPHLIPIPGARNAEQALQNAAALQFGPLPADVMDEIETVFKRPPEGPARER</sequence>
<organism evidence="3 4">
    <name type="scientific">Actibacterium mucosum KCTC 23349</name>
    <dbReference type="NCBI Taxonomy" id="1454373"/>
    <lineage>
        <taxon>Bacteria</taxon>
        <taxon>Pseudomonadati</taxon>
        <taxon>Pseudomonadota</taxon>
        <taxon>Alphaproteobacteria</taxon>
        <taxon>Rhodobacterales</taxon>
        <taxon>Roseobacteraceae</taxon>
        <taxon>Actibacterium</taxon>
    </lineage>
</organism>
<reference evidence="3 4" key="1">
    <citation type="submission" date="2014-03" db="EMBL/GenBank/DDBJ databases">
        <title>Draft Genome Sequence of Actibacterium mucosum KCTC 23349, a Marine Alphaproteobacterium with Complex Ionic Requirements Isolated from Mediterranean Seawater at Malvarrosa Beach, Valencia, Spain.</title>
        <authorList>
            <person name="Arahal D.R."/>
            <person name="Shao Z."/>
            <person name="Lai Q."/>
            <person name="Pujalte M.J."/>
        </authorList>
    </citation>
    <scope>NUCLEOTIDE SEQUENCE [LARGE SCALE GENOMIC DNA]</scope>
    <source>
        <strain evidence="3 4">KCTC 23349</strain>
    </source>
</reference>
<keyword evidence="1" id="KW-0560">Oxidoreductase</keyword>
<dbReference type="Proteomes" id="UP000026249">
    <property type="component" value="Unassembled WGS sequence"/>
</dbReference>
<evidence type="ECO:0000259" key="2">
    <source>
        <dbReference type="Pfam" id="PF00248"/>
    </source>
</evidence>
<dbReference type="InterPro" id="IPR023210">
    <property type="entry name" value="NADP_OxRdtase_dom"/>
</dbReference>
<evidence type="ECO:0000313" key="4">
    <source>
        <dbReference type="Proteomes" id="UP000026249"/>
    </source>
</evidence>
<dbReference type="GO" id="GO:0005829">
    <property type="term" value="C:cytosol"/>
    <property type="evidence" value="ECO:0007669"/>
    <property type="project" value="TreeGrafter"/>
</dbReference>
<dbReference type="Pfam" id="PF00248">
    <property type="entry name" value="Aldo_ket_red"/>
    <property type="match status" value="1"/>
</dbReference>
<evidence type="ECO:0000313" key="3">
    <source>
        <dbReference type="EMBL" id="KAJ54972.1"/>
    </source>
</evidence>
<dbReference type="SUPFAM" id="SSF51430">
    <property type="entry name" value="NAD(P)-linked oxidoreductase"/>
    <property type="match status" value="1"/>
</dbReference>
<dbReference type="PANTHER" id="PTHR43364">
    <property type="entry name" value="NADH-SPECIFIC METHYLGLYOXAL REDUCTASE-RELATED"/>
    <property type="match status" value="1"/>
</dbReference>
<dbReference type="Gene3D" id="3.20.20.100">
    <property type="entry name" value="NADP-dependent oxidoreductase domain"/>
    <property type="match status" value="1"/>
</dbReference>
<name>A0A037ZHH0_9RHOB</name>
<dbReference type="CDD" id="cd19086">
    <property type="entry name" value="AKR_AKR11C1"/>
    <property type="match status" value="1"/>
</dbReference>
<accession>A0A037ZHH0</accession>
<proteinExistence type="predicted"/>
<evidence type="ECO:0000256" key="1">
    <source>
        <dbReference type="ARBA" id="ARBA00023002"/>
    </source>
</evidence>
<feature type="domain" description="NADP-dependent oxidoreductase" evidence="2">
    <location>
        <begin position="11"/>
        <end position="316"/>
    </location>
</feature>
<dbReference type="AlphaFoldDB" id="A0A037ZHH0"/>
<keyword evidence="4" id="KW-1185">Reference proteome</keyword>
<dbReference type="STRING" id="1454373.ACMU_14530"/>
<dbReference type="OrthoDB" id="9803483at2"/>
<gene>
    <name evidence="3" type="ORF">ACMU_14530</name>
</gene>
<dbReference type="GO" id="GO:0016491">
    <property type="term" value="F:oxidoreductase activity"/>
    <property type="evidence" value="ECO:0007669"/>
    <property type="project" value="UniProtKB-KW"/>
</dbReference>
<dbReference type="PANTHER" id="PTHR43364:SF4">
    <property type="entry name" value="NAD(P)-LINKED OXIDOREDUCTASE SUPERFAMILY PROTEIN"/>
    <property type="match status" value="1"/>
</dbReference>
<protein>
    <submittedName>
        <fullName evidence="3">Aldo/keto reductase</fullName>
    </submittedName>
</protein>